<dbReference type="InterPro" id="IPR034804">
    <property type="entry name" value="SQR/QFR_C/D"/>
</dbReference>
<dbReference type="EMBL" id="BJYV01000024">
    <property type="protein sequence ID" value="GEO23511.1"/>
    <property type="molecule type" value="Genomic_DNA"/>
</dbReference>
<reference evidence="2 3" key="1">
    <citation type="submission" date="2019-07" db="EMBL/GenBank/DDBJ databases">
        <title>Whole genome shotgun sequence of Cyclobacterium qasimii NBRC 106168.</title>
        <authorList>
            <person name="Hosoyama A."/>
            <person name="Uohara A."/>
            <person name="Ohji S."/>
            <person name="Ichikawa N."/>
        </authorList>
    </citation>
    <scope>NUCLEOTIDE SEQUENCE [LARGE SCALE GENOMIC DNA]</scope>
    <source>
        <strain evidence="2 3">NBRC 106168</strain>
    </source>
</reference>
<name>A0A512CH23_9BACT</name>
<dbReference type="SUPFAM" id="SSF81343">
    <property type="entry name" value="Fumarate reductase respiratory complex transmembrane subunits"/>
    <property type="match status" value="1"/>
</dbReference>
<proteinExistence type="predicted"/>
<evidence type="ECO:0000313" key="2">
    <source>
        <dbReference type="EMBL" id="GEO23511.1"/>
    </source>
</evidence>
<feature type="transmembrane region" description="Helical" evidence="1">
    <location>
        <begin position="130"/>
        <end position="149"/>
    </location>
</feature>
<feature type="transmembrane region" description="Helical" evidence="1">
    <location>
        <begin position="169"/>
        <end position="187"/>
    </location>
</feature>
<dbReference type="AlphaFoldDB" id="A0A512CH23"/>
<keyword evidence="1" id="KW-1133">Transmembrane helix</keyword>
<evidence type="ECO:0000313" key="3">
    <source>
        <dbReference type="Proteomes" id="UP000321301"/>
    </source>
</evidence>
<sequence>MNVKKLHYFSGITITIFVGLHLFNHFYSLFGAEAHINLMNDLRIIYRNVIAETILLVTVATQIVSGIKLFLKKRKTKYDLFEKLQIWTGLYLAIFLVFHLSAVLFGRLVLELDTNFYFGVTGLNTFPLNLFFIPYYGLAIISFFGHISAVHSKKIKRKIFGIEPIKQSYGILIIGILLTVIILYGLTNGFNGVEIPKEYNILIGK</sequence>
<feature type="transmembrane region" description="Helical" evidence="1">
    <location>
        <begin position="49"/>
        <end position="70"/>
    </location>
</feature>
<keyword evidence="1" id="KW-0472">Membrane</keyword>
<accession>A0A512CH23</accession>
<evidence type="ECO:0000256" key="1">
    <source>
        <dbReference type="SAM" id="Phobius"/>
    </source>
</evidence>
<feature type="transmembrane region" description="Helical" evidence="1">
    <location>
        <begin position="90"/>
        <end position="110"/>
    </location>
</feature>
<dbReference type="GO" id="GO:0016020">
    <property type="term" value="C:membrane"/>
    <property type="evidence" value="ECO:0007669"/>
    <property type="project" value="InterPro"/>
</dbReference>
<dbReference type="RefSeq" id="WP_146948453.1">
    <property type="nucleotide sequence ID" value="NZ_BJYV01000024.1"/>
</dbReference>
<organism evidence="2 3">
    <name type="scientific">Cyclobacterium qasimii</name>
    <dbReference type="NCBI Taxonomy" id="1350429"/>
    <lineage>
        <taxon>Bacteria</taxon>
        <taxon>Pseudomonadati</taxon>
        <taxon>Bacteroidota</taxon>
        <taxon>Cytophagia</taxon>
        <taxon>Cytophagales</taxon>
        <taxon>Cyclobacteriaceae</taxon>
        <taxon>Cyclobacterium</taxon>
    </lineage>
</organism>
<dbReference type="Proteomes" id="UP000321301">
    <property type="component" value="Unassembled WGS sequence"/>
</dbReference>
<protein>
    <submittedName>
        <fullName evidence="2">Uncharacterized protein</fullName>
    </submittedName>
</protein>
<feature type="transmembrane region" description="Helical" evidence="1">
    <location>
        <begin position="7"/>
        <end position="29"/>
    </location>
</feature>
<gene>
    <name evidence="2" type="ORF">CQA01_40450</name>
</gene>
<keyword evidence="1" id="KW-0812">Transmembrane</keyword>
<comment type="caution">
    <text evidence="2">The sequence shown here is derived from an EMBL/GenBank/DDBJ whole genome shotgun (WGS) entry which is preliminary data.</text>
</comment>
<keyword evidence="3" id="KW-1185">Reference proteome</keyword>